<evidence type="ECO:0000256" key="1">
    <source>
        <dbReference type="ARBA" id="ARBA00004571"/>
    </source>
</evidence>
<evidence type="ECO:0000256" key="13">
    <source>
        <dbReference type="SAM" id="SignalP"/>
    </source>
</evidence>
<name>A0A0N9VAP6_SPHMC</name>
<dbReference type="Proteomes" id="UP000058074">
    <property type="component" value="Chromosome"/>
</dbReference>
<evidence type="ECO:0000259" key="15">
    <source>
        <dbReference type="Pfam" id="PF07715"/>
    </source>
</evidence>
<keyword evidence="16" id="KW-0675">Receptor</keyword>
<dbReference type="Pfam" id="PF00593">
    <property type="entry name" value="TonB_dep_Rec_b-barrel"/>
    <property type="match status" value="1"/>
</dbReference>
<feature type="chain" id="PRO_5006039348" evidence="13">
    <location>
        <begin position="24"/>
        <end position="748"/>
    </location>
</feature>
<keyword evidence="9 11" id="KW-0472">Membrane</keyword>
<dbReference type="InterPro" id="IPR000531">
    <property type="entry name" value="Beta-barrel_TonB"/>
</dbReference>
<keyword evidence="2 11" id="KW-0813">Transport</keyword>
<dbReference type="PROSITE" id="PS52016">
    <property type="entry name" value="TONB_DEPENDENT_REC_3"/>
    <property type="match status" value="1"/>
</dbReference>
<sequence length="748" mass="80247">MKIVRLGALLAATTALSPAVALAQEVATAPAAAESDDNSVGDIIVTANRREQSLLSVPIAISAVAGDALASKGITNSANLQDAVPNLQISSPYGNTQPNFSLRGISVANEYNSNQASPIGVYIDDVYMASRTSHGMGLFDLDRVEVLRGPQGTLFGRNTTGGAINFITRGPSLSGSNGYAEAGYGNFNTITAQAAVEATLIEDQLGLRIAGNYLKSDGLIDNVFPGGRDPNRQNTLQGRATLRFNPGGGPLDIKIKAYGGRDHGTQAAIHGLLTARTGLKFFEVNENRIGLNRTDAYGIAATISYELSPSLSFTSITSRDGGSQLIQQAADGAPIDILDVWWKSKYQQFSQEARFNYGADGLNLVGGFFYGWDRVVTDNDFAIGQALGPGVDGGFFQHYRQERRSYAVFAQGDYEIADGLTLTLGARYTWDRSKYRDGFAYLYAGYVDTAKTPIATTVPCAGQPGTCAYDPDARFASNGRDNALTGRVSLSYQFDAGPLVYASYNRGYRSGAFNGGSYTSSGGINYVDPERVNAYEIGAKGRLADNRLTYSAAAFYYDYSKQQLQDLRPGPVGILVNAPKSEVYGAELETNWRASDALTLNLAVGYLHATYKELVLQGADIAGNDLPFAPRWTAQAGADIRLFDTGDSKLTFSPNVAYFSRQFFSPLNEVNAPGTGQQNAELQQGSYAKVNATLALEIGRFTVKGFINNAFNRKTYAYGLDLRGAGFPYPFLVPAAPRTFGGSVRVTF</sequence>
<comment type="subcellular location">
    <subcellularLocation>
        <location evidence="1 11">Cell outer membrane</location>
        <topology evidence="1 11">Multi-pass membrane protein</topology>
    </subcellularLocation>
</comment>
<keyword evidence="5 11" id="KW-0812">Transmembrane</keyword>
<organism evidence="16 17">
    <name type="scientific">Sphingopyxis macrogoltabida</name>
    <name type="common">Sphingomonas macrogoltabidus</name>
    <dbReference type="NCBI Taxonomy" id="33050"/>
    <lineage>
        <taxon>Bacteria</taxon>
        <taxon>Pseudomonadati</taxon>
        <taxon>Pseudomonadota</taxon>
        <taxon>Alphaproteobacteria</taxon>
        <taxon>Sphingomonadales</taxon>
        <taxon>Sphingomonadaceae</taxon>
        <taxon>Sphingopyxis</taxon>
    </lineage>
</organism>
<protein>
    <submittedName>
        <fullName evidence="16">TonB-dependent receptor</fullName>
    </submittedName>
</protein>
<evidence type="ECO:0000256" key="8">
    <source>
        <dbReference type="ARBA" id="ARBA00023077"/>
    </source>
</evidence>
<keyword evidence="8 12" id="KW-0798">TonB box</keyword>
<keyword evidence="7" id="KW-0406">Ion transport</keyword>
<dbReference type="OrthoDB" id="7577471at2"/>
<feature type="domain" description="TonB-dependent receptor-like beta-barrel" evidence="14">
    <location>
        <begin position="322"/>
        <end position="709"/>
    </location>
</feature>
<evidence type="ECO:0000256" key="5">
    <source>
        <dbReference type="ARBA" id="ARBA00022692"/>
    </source>
</evidence>
<feature type="domain" description="TonB-dependent receptor plug" evidence="15">
    <location>
        <begin position="55"/>
        <end position="163"/>
    </location>
</feature>
<dbReference type="Pfam" id="PF07715">
    <property type="entry name" value="Plug"/>
    <property type="match status" value="1"/>
</dbReference>
<keyword evidence="10 11" id="KW-0998">Cell outer membrane</keyword>
<keyword evidence="4" id="KW-0410">Iron transport</keyword>
<evidence type="ECO:0000256" key="6">
    <source>
        <dbReference type="ARBA" id="ARBA00023004"/>
    </source>
</evidence>
<proteinExistence type="inferred from homology"/>
<evidence type="ECO:0000313" key="17">
    <source>
        <dbReference type="Proteomes" id="UP000058074"/>
    </source>
</evidence>
<dbReference type="InterPro" id="IPR039426">
    <property type="entry name" value="TonB-dep_rcpt-like"/>
</dbReference>
<evidence type="ECO:0000256" key="7">
    <source>
        <dbReference type="ARBA" id="ARBA00023065"/>
    </source>
</evidence>
<dbReference type="RefSeq" id="WP_054588675.1">
    <property type="nucleotide sequence ID" value="NZ_CP012700.1"/>
</dbReference>
<evidence type="ECO:0000256" key="12">
    <source>
        <dbReference type="RuleBase" id="RU003357"/>
    </source>
</evidence>
<dbReference type="InterPro" id="IPR036942">
    <property type="entry name" value="Beta-barrel_TonB_sf"/>
</dbReference>
<dbReference type="GO" id="GO:0006826">
    <property type="term" value="P:iron ion transport"/>
    <property type="evidence" value="ECO:0007669"/>
    <property type="project" value="UniProtKB-KW"/>
</dbReference>
<accession>A0A0N9VAP6</accession>
<reference evidence="16 17" key="1">
    <citation type="journal article" date="2015" name="Genome Announc.">
        <title>Complete Genome Sequence of Polypropylene Glycol- and Polyethylene Glycol-Degrading Sphingopyxis macrogoltabida Strain EY-1.</title>
        <authorList>
            <person name="Ohtsubo Y."/>
            <person name="Nagata Y."/>
            <person name="Numata M."/>
            <person name="Tsuchikane K."/>
            <person name="Hosoyama A."/>
            <person name="Yamazoe A."/>
            <person name="Tsuda M."/>
            <person name="Fujita N."/>
            <person name="Kawai F."/>
        </authorList>
    </citation>
    <scope>NUCLEOTIDE SEQUENCE [LARGE SCALE GENOMIC DNA]</scope>
    <source>
        <strain evidence="16 17">EY-1</strain>
    </source>
</reference>
<dbReference type="PATRIC" id="fig|33050.5.peg.2930"/>
<evidence type="ECO:0000256" key="10">
    <source>
        <dbReference type="ARBA" id="ARBA00023237"/>
    </source>
</evidence>
<evidence type="ECO:0000256" key="9">
    <source>
        <dbReference type="ARBA" id="ARBA00023136"/>
    </source>
</evidence>
<evidence type="ECO:0000256" key="3">
    <source>
        <dbReference type="ARBA" id="ARBA00022452"/>
    </source>
</evidence>
<evidence type="ECO:0000259" key="14">
    <source>
        <dbReference type="Pfam" id="PF00593"/>
    </source>
</evidence>
<evidence type="ECO:0000256" key="4">
    <source>
        <dbReference type="ARBA" id="ARBA00022496"/>
    </source>
</evidence>
<dbReference type="AlphaFoldDB" id="A0A0N9VAP6"/>
<keyword evidence="6" id="KW-0408">Iron</keyword>
<dbReference type="KEGG" id="smag:AN936_14160"/>
<dbReference type="InterPro" id="IPR012910">
    <property type="entry name" value="Plug_dom"/>
</dbReference>
<dbReference type="CDD" id="cd01347">
    <property type="entry name" value="ligand_gated_channel"/>
    <property type="match status" value="1"/>
</dbReference>
<dbReference type="PANTHER" id="PTHR32552">
    <property type="entry name" value="FERRICHROME IRON RECEPTOR-RELATED"/>
    <property type="match status" value="1"/>
</dbReference>
<feature type="signal peptide" evidence="13">
    <location>
        <begin position="1"/>
        <end position="23"/>
    </location>
</feature>
<keyword evidence="13" id="KW-0732">Signal</keyword>
<keyword evidence="3 11" id="KW-1134">Transmembrane beta strand</keyword>
<comment type="similarity">
    <text evidence="11 12">Belongs to the TonB-dependent receptor family.</text>
</comment>
<dbReference type="EMBL" id="CP012700">
    <property type="protein sequence ID" value="ALH81464.1"/>
    <property type="molecule type" value="Genomic_DNA"/>
</dbReference>
<evidence type="ECO:0000256" key="2">
    <source>
        <dbReference type="ARBA" id="ARBA00022448"/>
    </source>
</evidence>
<evidence type="ECO:0000256" key="11">
    <source>
        <dbReference type="PROSITE-ProRule" id="PRU01360"/>
    </source>
</evidence>
<gene>
    <name evidence="16" type="ORF">AN936_14160</name>
</gene>
<dbReference type="GO" id="GO:0009279">
    <property type="term" value="C:cell outer membrane"/>
    <property type="evidence" value="ECO:0007669"/>
    <property type="project" value="UniProtKB-SubCell"/>
</dbReference>
<dbReference type="PANTHER" id="PTHR32552:SF81">
    <property type="entry name" value="TONB-DEPENDENT OUTER MEMBRANE RECEPTOR"/>
    <property type="match status" value="1"/>
</dbReference>
<evidence type="ECO:0000313" key="16">
    <source>
        <dbReference type="EMBL" id="ALH81464.1"/>
    </source>
</evidence>
<dbReference type="Gene3D" id="2.40.170.20">
    <property type="entry name" value="TonB-dependent receptor, beta-barrel domain"/>
    <property type="match status" value="1"/>
</dbReference>
<dbReference type="SUPFAM" id="SSF56935">
    <property type="entry name" value="Porins"/>
    <property type="match status" value="1"/>
</dbReference>